<dbReference type="RefSeq" id="WP_169605465.1">
    <property type="nucleotide sequence ID" value="NZ_CP051682.1"/>
</dbReference>
<comment type="similarity">
    <text evidence="2">Belongs to the acyltransferase 3 family.</text>
</comment>
<dbReference type="GO" id="GO:0009246">
    <property type="term" value="P:enterobacterial common antigen biosynthetic process"/>
    <property type="evidence" value="ECO:0007669"/>
    <property type="project" value="TreeGrafter"/>
</dbReference>
<gene>
    <name evidence="9" type="ORF">HH214_00465</name>
</gene>
<feature type="transmembrane region" description="Helical" evidence="7">
    <location>
        <begin position="147"/>
        <end position="173"/>
    </location>
</feature>
<keyword evidence="9" id="KW-0808">Transferase</keyword>
<feature type="transmembrane region" description="Helical" evidence="7">
    <location>
        <begin position="69"/>
        <end position="92"/>
    </location>
</feature>
<organism evidence="9 10">
    <name type="scientific">Mucilaginibacter robiniae</name>
    <dbReference type="NCBI Taxonomy" id="2728022"/>
    <lineage>
        <taxon>Bacteria</taxon>
        <taxon>Pseudomonadati</taxon>
        <taxon>Bacteroidota</taxon>
        <taxon>Sphingobacteriia</taxon>
        <taxon>Sphingobacteriales</taxon>
        <taxon>Sphingobacteriaceae</taxon>
        <taxon>Mucilaginibacter</taxon>
    </lineage>
</organism>
<evidence type="ECO:0000256" key="6">
    <source>
        <dbReference type="ARBA" id="ARBA00023136"/>
    </source>
</evidence>
<name>A0A7L5E266_9SPHI</name>
<feature type="domain" description="Acyltransferase 3" evidence="8">
    <location>
        <begin position="32"/>
        <end position="357"/>
    </location>
</feature>
<protein>
    <submittedName>
        <fullName evidence="9">Acyltransferase</fullName>
    </submittedName>
</protein>
<proteinExistence type="inferred from homology"/>
<dbReference type="GO" id="GO:0005886">
    <property type="term" value="C:plasma membrane"/>
    <property type="evidence" value="ECO:0007669"/>
    <property type="project" value="UniProtKB-SubCell"/>
</dbReference>
<dbReference type="Proteomes" id="UP000503278">
    <property type="component" value="Chromosome"/>
</dbReference>
<reference evidence="9 10" key="1">
    <citation type="submission" date="2020-04" db="EMBL/GenBank/DDBJ databases">
        <title>Genome sequencing of novel species.</title>
        <authorList>
            <person name="Heo J."/>
            <person name="Kim S.-J."/>
            <person name="Kim J.-S."/>
            <person name="Hong S.-B."/>
            <person name="Kwon S.-W."/>
        </authorList>
    </citation>
    <scope>NUCLEOTIDE SEQUENCE [LARGE SCALE GENOMIC DNA]</scope>
    <source>
        <strain evidence="9 10">F39-2</strain>
    </source>
</reference>
<evidence type="ECO:0000256" key="3">
    <source>
        <dbReference type="ARBA" id="ARBA00022475"/>
    </source>
</evidence>
<keyword evidence="6 7" id="KW-0472">Membrane</keyword>
<keyword evidence="3" id="KW-1003">Cell membrane</keyword>
<dbReference type="AlphaFoldDB" id="A0A7L5E266"/>
<keyword evidence="4 7" id="KW-0812">Transmembrane</keyword>
<dbReference type="Pfam" id="PF01757">
    <property type="entry name" value="Acyl_transf_3"/>
    <property type="match status" value="1"/>
</dbReference>
<evidence type="ECO:0000256" key="1">
    <source>
        <dbReference type="ARBA" id="ARBA00004651"/>
    </source>
</evidence>
<dbReference type="PANTHER" id="PTHR40074:SF2">
    <property type="entry name" value="O-ACETYLTRANSFERASE WECH"/>
    <property type="match status" value="1"/>
</dbReference>
<feature type="transmembrane region" description="Helical" evidence="7">
    <location>
        <begin position="341"/>
        <end position="365"/>
    </location>
</feature>
<comment type="subcellular location">
    <subcellularLocation>
        <location evidence="1">Cell membrane</location>
        <topology evidence="1">Multi-pass membrane protein</topology>
    </subcellularLocation>
</comment>
<dbReference type="KEGG" id="mrob:HH214_00465"/>
<feature type="transmembrane region" description="Helical" evidence="7">
    <location>
        <begin position="236"/>
        <end position="254"/>
    </location>
</feature>
<dbReference type="InterPro" id="IPR002656">
    <property type="entry name" value="Acyl_transf_3_dom"/>
</dbReference>
<evidence type="ECO:0000256" key="2">
    <source>
        <dbReference type="ARBA" id="ARBA00007400"/>
    </source>
</evidence>
<keyword evidence="10" id="KW-1185">Reference proteome</keyword>
<evidence type="ECO:0000256" key="5">
    <source>
        <dbReference type="ARBA" id="ARBA00022989"/>
    </source>
</evidence>
<evidence type="ECO:0000313" key="10">
    <source>
        <dbReference type="Proteomes" id="UP000503278"/>
    </source>
</evidence>
<feature type="transmembrane region" description="Helical" evidence="7">
    <location>
        <begin position="206"/>
        <end position="224"/>
    </location>
</feature>
<sequence>MILEYAGTTLPKLKPNPIKISTPVESRRQEYPFINLIRFLSMMGIVWAHNKVFSPYEIDPLPKVDHANICIYFYQIFKFSVLCFFIISGFLLGSKIDHDSPKNYFIRRLTTTLKPYAVAFIILFSIVFIRVFLLHHDQDQLKTVGGILHFCFLSSHLWYLPNYLICLSVLFCFHKLVNKVSFGLILLGITLVYSIATVYIKQFELSHTSALFAFVFYLWLGVYIRKSNFVQKIYMMNPWLLLGLVIATYIISSVESCYLYKHQLNFFSVLRLGNQLYAICMFMFLVRVCPKAPKFGFFNPRAETYGIYLYHGTIMYYVFPKLIIWADQYLGVQIYTYKALVYVPLAIASFFVSYLTTVVFVKFLLRYNLAYLKLGN</sequence>
<keyword evidence="5 7" id="KW-1133">Transmembrane helix</keyword>
<feature type="transmembrane region" description="Helical" evidence="7">
    <location>
        <begin position="307"/>
        <end position="326"/>
    </location>
</feature>
<feature type="transmembrane region" description="Helical" evidence="7">
    <location>
        <begin position="180"/>
        <end position="200"/>
    </location>
</feature>
<evidence type="ECO:0000256" key="4">
    <source>
        <dbReference type="ARBA" id="ARBA00022692"/>
    </source>
</evidence>
<evidence type="ECO:0000313" key="9">
    <source>
        <dbReference type="EMBL" id="QJD94446.1"/>
    </source>
</evidence>
<feature type="transmembrane region" description="Helical" evidence="7">
    <location>
        <begin position="113"/>
        <end position="135"/>
    </location>
</feature>
<evidence type="ECO:0000256" key="7">
    <source>
        <dbReference type="SAM" id="Phobius"/>
    </source>
</evidence>
<evidence type="ECO:0000259" key="8">
    <source>
        <dbReference type="Pfam" id="PF01757"/>
    </source>
</evidence>
<dbReference type="GO" id="GO:0016413">
    <property type="term" value="F:O-acetyltransferase activity"/>
    <property type="evidence" value="ECO:0007669"/>
    <property type="project" value="TreeGrafter"/>
</dbReference>
<dbReference type="PANTHER" id="PTHR40074">
    <property type="entry name" value="O-ACETYLTRANSFERASE WECH"/>
    <property type="match status" value="1"/>
</dbReference>
<dbReference type="EMBL" id="CP051682">
    <property type="protein sequence ID" value="QJD94446.1"/>
    <property type="molecule type" value="Genomic_DNA"/>
</dbReference>
<feature type="transmembrane region" description="Helical" evidence="7">
    <location>
        <begin position="266"/>
        <end position="286"/>
    </location>
</feature>
<accession>A0A7L5E266</accession>
<keyword evidence="9" id="KW-0012">Acyltransferase</keyword>